<feature type="compositionally biased region" description="Low complexity" evidence="2">
    <location>
        <begin position="372"/>
        <end position="387"/>
    </location>
</feature>
<evidence type="ECO:0000313" key="5">
    <source>
        <dbReference type="Proteomes" id="UP000249557"/>
    </source>
</evidence>
<dbReference type="InterPro" id="IPR003593">
    <property type="entry name" value="AAA+_ATPase"/>
</dbReference>
<organism evidence="4 5">
    <name type="scientific">Micavibrio aeruginosavorus</name>
    <dbReference type="NCBI Taxonomy" id="349221"/>
    <lineage>
        <taxon>Bacteria</taxon>
        <taxon>Pseudomonadati</taxon>
        <taxon>Bdellovibrionota</taxon>
        <taxon>Bdellovibrionia</taxon>
        <taxon>Bdellovibrionales</taxon>
        <taxon>Pseudobdellovibrionaceae</taxon>
        <taxon>Micavibrio</taxon>
    </lineage>
</organism>
<dbReference type="InterPro" id="IPR050921">
    <property type="entry name" value="T4SS_GSP_E_ATPase"/>
</dbReference>
<evidence type="ECO:0000256" key="2">
    <source>
        <dbReference type="SAM" id="MobiDB-lite"/>
    </source>
</evidence>
<feature type="region of interest" description="Disordered" evidence="2">
    <location>
        <begin position="346"/>
        <end position="397"/>
    </location>
</feature>
<dbReference type="Gene3D" id="3.30.450.90">
    <property type="match status" value="1"/>
</dbReference>
<sequence length="397" mass="43138">MDLTQLLAFTMQNKASDLHLSPANPAIIRVHGKLRRIKSDAHLSSDDIRSMLYSVMTEQQRADFEKDMELDFAISFGEKARFRVNAFTTRNGCAAVFRTIPSEIPSFEDLDLPEVMRRFAELDKGLVLVCGATGSGKSTTISALVNHINQTMDKHIITIEDPVEFVHHSKRSLVNHREVGRDTTSFSRALKSALREDPDVILVGELRDYETMSLALTAAETGHLVLASLHANTAPKAIDRILDVFPAGDKPMARTMLSSSLQGVVAQNLLPKADGGGRVGAFEILVGTSAVRNLIRENQIPQIYSMIQTGLRYGMTTMEDYVTDLVDNGIVTKETARAVLSQVVEEGTTEVDSNSIRAGGGKPQTRAPEEISTAPSAAKPAHSSAPPQDSGGGSYSF</sequence>
<dbReference type="EMBL" id="QFNK01000337">
    <property type="protein sequence ID" value="PZO80222.1"/>
    <property type="molecule type" value="Genomic_DNA"/>
</dbReference>
<dbReference type="Proteomes" id="UP000249557">
    <property type="component" value="Unassembled WGS sequence"/>
</dbReference>
<dbReference type="GO" id="GO:0005524">
    <property type="term" value="F:ATP binding"/>
    <property type="evidence" value="ECO:0007669"/>
    <property type="project" value="InterPro"/>
</dbReference>
<dbReference type="Pfam" id="PF00437">
    <property type="entry name" value="T2SSE"/>
    <property type="match status" value="1"/>
</dbReference>
<protein>
    <submittedName>
        <fullName evidence="4">Type IV pili twitching motility protein PilT</fullName>
    </submittedName>
</protein>
<dbReference type="PROSITE" id="PS00662">
    <property type="entry name" value="T2SP_E"/>
    <property type="match status" value="1"/>
</dbReference>
<dbReference type="SUPFAM" id="SSF52540">
    <property type="entry name" value="P-loop containing nucleoside triphosphate hydrolases"/>
    <property type="match status" value="1"/>
</dbReference>
<comment type="caution">
    <text evidence="4">The sequence shown here is derived from an EMBL/GenBank/DDBJ whole genome shotgun (WGS) entry which is preliminary data.</text>
</comment>
<dbReference type="NCBIfam" id="TIGR01420">
    <property type="entry name" value="pilT_fam"/>
    <property type="match status" value="1"/>
</dbReference>
<dbReference type="GO" id="GO:0016887">
    <property type="term" value="F:ATP hydrolysis activity"/>
    <property type="evidence" value="ECO:0007669"/>
    <property type="project" value="InterPro"/>
</dbReference>
<comment type="similarity">
    <text evidence="1">Belongs to the GSP E family.</text>
</comment>
<feature type="domain" description="Bacterial type II secretion system protein E" evidence="3">
    <location>
        <begin position="194"/>
        <end position="208"/>
    </location>
</feature>
<dbReference type="Gene3D" id="3.40.50.300">
    <property type="entry name" value="P-loop containing nucleotide triphosphate hydrolases"/>
    <property type="match status" value="1"/>
</dbReference>
<dbReference type="PANTHER" id="PTHR30486">
    <property type="entry name" value="TWITCHING MOTILITY PROTEIN PILT"/>
    <property type="match status" value="1"/>
</dbReference>
<evidence type="ECO:0000256" key="1">
    <source>
        <dbReference type="ARBA" id="ARBA00006611"/>
    </source>
</evidence>
<name>A0A2W4ZHW4_9BACT</name>
<dbReference type="InterPro" id="IPR027417">
    <property type="entry name" value="P-loop_NTPase"/>
</dbReference>
<dbReference type="InterPro" id="IPR006321">
    <property type="entry name" value="PilT/PilU"/>
</dbReference>
<dbReference type="AlphaFoldDB" id="A0A2W4ZHW4"/>
<dbReference type="SMART" id="SM00382">
    <property type="entry name" value="AAA"/>
    <property type="match status" value="1"/>
</dbReference>
<evidence type="ECO:0000313" key="4">
    <source>
        <dbReference type="EMBL" id="PZO80222.1"/>
    </source>
</evidence>
<proteinExistence type="inferred from homology"/>
<gene>
    <name evidence="4" type="ORF">DI626_11355</name>
</gene>
<evidence type="ECO:0000259" key="3">
    <source>
        <dbReference type="PROSITE" id="PS00662"/>
    </source>
</evidence>
<accession>A0A2W4ZHW4</accession>
<dbReference type="PANTHER" id="PTHR30486:SF6">
    <property type="entry name" value="TYPE IV PILUS RETRACTATION ATPASE PILT"/>
    <property type="match status" value="1"/>
</dbReference>
<reference evidence="4 5" key="1">
    <citation type="submission" date="2017-08" db="EMBL/GenBank/DDBJ databases">
        <title>Infants hospitalized years apart are colonized by the same room-sourced microbial strains.</title>
        <authorList>
            <person name="Brooks B."/>
            <person name="Olm M.R."/>
            <person name="Firek B.A."/>
            <person name="Baker R."/>
            <person name="Thomas B.C."/>
            <person name="Morowitz M.J."/>
            <person name="Banfield J.F."/>
        </authorList>
    </citation>
    <scope>NUCLEOTIDE SEQUENCE [LARGE SCALE GENOMIC DNA]</scope>
    <source>
        <strain evidence="4">S2_018_000_R2_104</strain>
    </source>
</reference>
<dbReference type="CDD" id="cd01131">
    <property type="entry name" value="PilT"/>
    <property type="match status" value="1"/>
</dbReference>
<dbReference type="InterPro" id="IPR001482">
    <property type="entry name" value="T2SS/T4SS_dom"/>
</dbReference>